<feature type="domain" description="NmrA-like" evidence="4">
    <location>
        <begin position="59"/>
        <end position="320"/>
    </location>
</feature>
<dbReference type="GO" id="GO:0016491">
    <property type="term" value="F:oxidoreductase activity"/>
    <property type="evidence" value="ECO:0007669"/>
    <property type="project" value="UniProtKB-KW"/>
</dbReference>
<reference evidence="5 6" key="1">
    <citation type="submission" date="2017-03" db="EMBL/GenBank/DDBJ databases">
        <title>Genomes of endolithic fungi from Antarctica.</title>
        <authorList>
            <person name="Coleine C."/>
            <person name="Masonjones S."/>
            <person name="Stajich J.E."/>
        </authorList>
    </citation>
    <scope>NUCLEOTIDE SEQUENCE [LARGE SCALE GENOMIC DNA]</scope>
    <source>
        <strain evidence="5 6">CCFEE 6314</strain>
    </source>
</reference>
<accession>A0A438MXJ7</accession>
<dbReference type="Proteomes" id="UP000288859">
    <property type="component" value="Unassembled WGS sequence"/>
</dbReference>
<dbReference type="InterPro" id="IPR008030">
    <property type="entry name" value="NmrA-like"/>
</dbReference>
<feature type="compositionally biased region" description="Polar residues" evidence="3">
    <location>
        <begin position="33"/>
        <end position="46"/>
    </location>
</feature>
<dbReference type="OrthoDB" id="5283654at2759"/>
<dbReference type="InterPro" id="IPR051609">
    <property type="entry name" value="NmrA/Isoflavone_reductase-like"/>
</dbReference>
<dbReference type="PANTHER" id="PTHR47706:SF6">
    <property type="entry name" value="NMRA-LIKE FAMILY PROTEIN (AFU_ORTHOLOGUE AFUA_6G00280)"/>
    <property type="match status" value="1"/>
</dbReference>
<organism evidence="5 6">
    <name type="scientific">Exophiala mesophila</name>
    <name type="common">Black yeast-like fungus</name>
    <dbReference type="NCBI Taxonomy" id="212818"/>
    <lineage>
        <taxon>Eukaryota</taxon>
        <taxon>Fungi</taxon>
        <taxon>Dikarya</taxon>
        <taxon>Ascomycota</taxon>
        <taxon>Pezizomycotina</taxon>
        <taxon>Eurotiomycetes</taxon>
        <taxon>Chaetothyriomycetidae</taxon>
        <taxon>Chaetothyriales</taxon>
        <taxon>Herpotrichiellaceae</taxon>
        <taxon>Exophiala</taxon>
    </lineage>
</organism>
<name>A0A438MXJ7_EXOME</name>
<dbReference type="PANTHER" id="PTHR47706">
    <property type="entry name" value="NMRA-LIKE FAMILY PROTEIN"/>
    <property type="match status" value="1"/>
</dbReference>
<dbReference type="VEuPathDB" id="FungiDB:PV10_06778"/>
<dbReference type="InterPro" id="IPR036291">
    <property type="entry name" value="NAD(P)-bd_dom_sf"/>
</dbReference>
<dbReference type="AlphaFoldDB" id="A0A438MXJ7"/>
<keyword evidence="2" id="KW-0560">Oxidoreductase</keyword>
<comment type="caution">
    <text evidence="5">The sequence shown here is derived from an EMBL/GenBank/DDBJ whole genome shotgun (WGS) entry which is preliminary data.</text>
</comment>
<dbReference type="Pfam" id="PF05368">
    <property type="entry name" value="NmrA"/>
    <property type="match status" value="1"/>
</dbReference>
<evidence type="ECO:0000313" key="6">
    <source>
        <dbReference type="Proteomes" id="UP000288859"/>
    </source>
</evidence>
<evidence type="ECO:0000256" key="3">
    <source>
        <dbReference type="SAM" id="MobiDB-lite"/>
    </source>
</evidence>
<sequence>MDWFLRLLHGILLDSINDTKLIRHPPSTVFYSPTTTDQINSGPTMASSSSSSSSYLPNKILLLGAGELGQAIISSIVEHPIFTAIKGSTLTIALRPSSLETPTDAQKTLQTSWLINPQVSLHGLDLEATPLASLTEFLATSDFTTVIHAGGMTSIEGTYTKLARAVLDAQVPLYLPWQFGLDYDVIGPAAGHGLFAEQCGVRVLLREQTRTKYKIISCGMFMSFLFEQAWGVVVKEPTEDDQARERIRVRPVGGWETPLTVTTAEDIGRATAEIALTAGTSDNPDDSHVAVHRDVVFIAGQTVTYSELADLLASVTGKEVIRDGSWTMGYLSAKMDEDPGNKLWRYRTVFGQGIGTAWPVEGTLNDDKNWAFEGIGEWVKRCWT</sequence>
<dbReference type="EMBL" id="NAJM01000038">
    <property type="protein sequence ID" value="RVX68427.1"/>
    <property type="molecule type" value="Genomic_DNA"/>
</dbReference>
<protein>
    <recommendedName>
        <fullName evidence="4">NmrA-like domain-containing protein</fullName>
    </recommendedName>
</protein>
<evidence type="ECO:0000259" key="4">
    <source>
        <dbReference type="Pfam" id="PF05368"/>
    </source>
</evidence>
<proteinExistence type="predicted"/>
<dbReference type="Gene3D" id="3.40.50.720">
    <property type="entry name" value="NAD(P)-binding Rossmann-like Domain"/>
    <property type="match status" value="1"/>
</dbReference>
<gene>
    <name evidence="5" type="ORF">B0A52_07427</name>
</gene>
<keyword evidence="1" id="KW-0521">NADP</keyword>
<feature type="region of interest" description="Disordered" evidence="3">
    <location>
        <begin position="33"/>
        <end position="53"/>
    </location>
</feature>
<evidence type="ECO:0000313" key="5">
    <source>
        <dbReference type="EMBL" id="RVX68427.1"/>
    </source>
</evidence>
<evidence type="ECO:0000256" key="2">
    <source>
        <dbReference type="ARBA" id="ARBA00023002"/>
    </source>
</evidence>
<evidence type="ECO:0000256" key="1">
    <source>
        <dbReference type="ARBA" id="ARBA00022857"/>
    </source>
</evidence>
<dbReference type="SUPFAM" id="SSF51735">
    <property type="entry name" value="NAD(P)-binding Rossmann-fold domains"/>
    <property type="match status" value="1"/>
</dbReference>